<reference evidence="3" key="1">
    <citation type="journal article" date="2012" name="Nat. Biotechnol.">
        <title>Reference genome sequence of the model plant Setaria.</title>
        <authorList>
            <person name="Bennetzen J.L."/>
            <person name="Schmutz J."/>
            <person name="Wang H."/>
            <person name="Percifield R."/>
            <person name="Hawkins J."/>
            <person name="Pontaroli A.C."/>
            <person name="Estep M."/>
            <person name="Feng L."/>
            <person name="Vaughn J.N."/>
            <person name="Grimwood J."/>
            <person name="Jenkins J."/>
            <person name="Barry K."/>
            <person name="Lindquist E."/>
            <person name="Hellsten U."/>
            <person name="Deshpande S."/>
            <person name="Wang X."/>
            <person name="Wu X."/>
            <person name="Mitros T."/>
            <person name="Triplett J."/>
            <person name="Yang X."/>
            <person name="Ye C.Y."/>
            <person name="Mauro-Herrera M."/>
            <person name="Wang L."/>
            <person name="Li P."/>
            <person name="Sharma M."/>
            <person name="Sharma R."/>
            <person name="Ronald P.C."/>
            <person name="Panaud O."/>
            <person name="Kellogg E.A."/>
            <person name="Brutnell T.P."/>
            <person name="Doust A.N."/>
            <person name="Tuskan G.A."/>
            <person name="Rokhsar D."/>
            <person name="Devos K.M."/>
        </authorList>
    </citation>
    <scope>NUCLEOTIDE SEQUENCE [LARGE SCALE GENOMIC DNA]</scope>
    <source>
        <strain evidence="3">cv. Yugu1</strain>
    </source>
</reference>
<accession>K3XRF8</accession>
<name>K3XRF8_SETIT</name>
<protein>
    <submittedName>
        <fullName evidence="2">Uncharacterized protein</fullName>
    </submittedName>
</protein>
<keyword evidence="3" id="KW-1185">Reference proteome</keyword>
<feature type="compositionally biased region" description="Low complexity" evidence="1">
    <location>
        <begin position="35"/>
        <end position="52"/>
    </location>
</feature>
<evidence type="ECO:0000256" key="1">
    <source>
        <dbReference type="SAM" id="MobiDB-lite"/>
    </source>
</evidence>
<proteinExistence type="predicted"/>
<dbReference type="Proteomes" id="UP000004995">
    <property type="component" value="Unassembled WGS sequence"/>
</dbReference>
<dbReference type="InParanoid" id="K3XRF8"/>
<evidence type="ECO:0000313" key="3">
    <source>
        <dbReference type="Proteomes" id="UP000004995"/>
    </source>
</evidence>
<dbReference type="HOGENOM" id="CLU_1621830_0_0_1"/>
<dbReference type="EMBL" id="AGNK02003301">
    <property type="status" value="NOT_ANNOTATED_CDS"/>
    <property type="molecule type" value="Genomic_DNA"/>
</dbReference>
<dbReference type="EnsemblPlants" id="KQL06896">
    <property type="protein sequence ID" value="KQL06896"/>
    <property type="gene ID" value="SETIT_004500mg"/>
</dbReference>
<evidence type="ECO:0000313" key="2">
    <source>
        <dbReference type="EnsemblPlants" id="KQL06896"/>
    </source>
</evidence>
<reference evidence="2" key="2">
    <citation type="submission" date="2018-08" db="UniProtKB">
        <authorList>
            <consortium name="EnsemblPlants"/>
        </authorList>
    </citation>
    <scope>IDENTIFICATION</scope>
    <source>
        <strain evidence="2">Yugu1</strain>
    </source>
</reference>
<organism evidence="2 3">
    <name type="scientific">Setaria italica</name>
    <name type="common">Foxtail millet</name>
    <name type="synonym">Panicum italicum</name>
    <dbReference type="NCBI Taxonomy" id="4555"/>
    <lineage>
        <taxon>Eukaryota</taxon>
        <taxon>Viridiplantae</taxon>
        <taxon>Streptophyta</taxon>
        <taxon>Embryophyta</taxon>
        <taxon>Tracheophyta</taxon>
        <taxon>Spermatophyta</taxon>
        <taxon>Magnoliopsida</taxon>
        <taxon>Liliopsida</taxon>
        <taxon>Poales</taxon>
        <taxon>Poaceae</taxon>
        <taxon>PACMAD clade</taxon>
        <taxon>Panicoideae</taxon>
        <taxon>Panicodae</taxon>
        <taxon>Paniceae</taxon>
        <taxon>Cenchrinae</taxon>
        <taxon>Setaria</taxon>
    </lineage>
</organism>
<dbReference type="AlphaFoldDB" id="K3XRF8"/>
<feature type="region of interest" description="Disordered" evidence="1">
    <location>
        <begin position="1"/>
        <end position="81"/>
    </location>
</feature>
<feature type="compositionally biased region" description="Basic residues" evidence="1">
    <location>
        <begin position="16"/>
        <end position="25"/>
    </location>
</feature>
<sequence>MSRPPQDPNPRADGRRRIRIGRLRKMPALPSLGQAPPRIRASPAARAIGPRRVGVASGVRHAGRTPASRAQHDLPPRPHRGSSRCPLWALLDGVGHRLASGLGLNGALGLPDWVTGSGFAQFSVAFQWTRVSCAAGGASVADSSSNLKVLLNSFSNRNDSLLIL</sequence>
<dbReference type="Gramene" id="KQL06896">
    <property type="protein sequence ID" value="KQL06896"/>
    <property type="gene ID" value="SETIT_004500mg"/>
</dbReference>